<dbReference type="GO" id="GO:0042254">
    <property type="term" value="P:ribosome biogenesis"/>
    <property type="evidence" value="ECO:0007669"/>
    <property type="project" value="InterPro"/>
</dbReference>
<dbReference type="Proteomes" id="UP000321518">
    <property type="component" value="Unassembled WGS sequence"/>
</dbReference>
<gene>
    <name evidence="4" type="ORF">Rt10032_c03g1566</name>
</gene>
<proteinExistence type="inferred from homology"/>
<feature type="domain" description="CCAAT-binding factor" evidence="3">
    <location>
        <begin position="411"/>
        <end position="581"/>
    </location>
</feature>
<evidence type="ECO:0000256" key="1">
    <source>
        <dbReference type="ARBA" id="ARBA00007797"/>
    </source>
</evidence>
<dbReference type="PANTHER" id="PTHR12455:SF0">
    <property type="entry name" value="NUCLEOLAR COMPLEX PROTEIN 4 HOMOLOG"/>
    <property type="match status" value="1"/>
</dbReference>
<feature type="region of interest" description="Disordered" evidence="2">
    <location>
        <begin position="1"/>
        <end position="21"/>
    </location>
</feature>
<protein>
    <submittedName>
        <fullName evidence="4">Ribosome biogenesis protein Noc4</fullName>
    </submittedName>
</protein>
<organism evidence="4 5">
    <name type="scientific">Rhodotorula toruloides</name>
    <name type="common">Yeast</name>
    <name type="synonym">Rhodosporidium toruloides</name>
    <dbReference type="NCBI Taxonomy" id="5286"/>
    <lineage>
        <taxon>Eukaryota</taxon>
        <taxon>Fungi</taxon>
        <taxon>Dikarya</taxon>
        <taxon>Basidiomycota</taxon>
        <taxon>Pucciniomycotina</taxon>
        <taxon>Microbotryomycetes</taxon>
        <taxon>Sporidiobolales</taxon>
        <taxon>Sporidiobolaceae</taxon>
        <taxon>Rhodotorula</taxon>
    </lineage>
</organism>
<evidence type="ECO:0000313" key="4">
    <source>
        <dbReference type="EMBL" id="GEM07549.1"/>
    </source>
</evidence>
<dbReference type="GO" id="GO:0032040">
    <property type="term" value="C:small-subunit processome"/>
    <property type="evidence" value="ECO:0007669"/>
    <property type="project" value="TreeGrafter"/>
</dbReference>
<feature type="region of interest" description="Disordered" evidence="2">
    <location>
        <begin position="620"/>
        <end position="656"/>
    </location>
</feature>
<dbReference type="GO" id="GO:0030692">
    <property type="term" value="C:Noc4p-Nop14p complex"/>
    <property type="evidence" value="ECO:0007669"/>
    <property type="project" value="TreeGrafter"/>
</dbReference>
<dbReference type="OrthoDB" id="10263185at2759"/>
<feature type="compositionally biased region" description="Acidic residues" evidence="2">
    <location>
        <begin position="644"/>
        <end position="656"/>
    </location>
</feature>
<dbReference type="AlphaFoldDB" id="A0A511KB29"/>
<dbReference type="Pfam" id="PF03914">
    <property type="entry name" value="CBF"/>
    <property type="match status" value="1"/>
</dbReference>
<evidence type="ECO:0000256" key="2">
    <source>
        <dbReference type="SAM" id="MobiDB-lite"/>
    </source>
</evidence>
<feature type="region of interest" description="Disordered" evidence="2">
    <location>
        <begin position="298"/>
        <end position="329"/>
    </location>
</feature>
<comment type="similarity">
    <text evidence="1">Belongs to the CBF/MAK21 family.</text>
</comment>
<dbReference type="EMBL" id="BJWK01000003">
    <property type="protein sequence ID" value="GEM07549.1"/>
    <property type="molecule type" value="Genomic_DNA"/>
</dbReference>
<evidence type="ECO:0000259" key="3">
    <source>
        <dbReference type="Pfam" id="PF03914"/>
    </source>
</evidence>
<accession>A0A511KB29</accession>
<evidence type="ECO:0000313" key="5">
    <source>
        <dbReference type="Proteomes" id="UP000321518"/>
    </source>
</evidence>
<dbReference type="InterPro" id="IPR005612">
    <property type="entry name" value="CCAAT-binding_factor"/>
</dbReference>
<sequence>MAVKSLPGKQKKPTASTSKQLAGASTLSSISQLAALLPPCAPASASLNPLADLVQLYADLPLALALTAGNEEREANRQEVHMALHSIKAVFEALIKQGRLHGVLKTAKRVKLDTTEGRKEVAKEDEIVQKVKAWLNERWQDYLEATAKVAGGHWDGTVRLSALNALMSLVRTESMFLTSLDPARRARFARSTFSYVVRALLLPPTEDGTLDPDVLEEWKKWWDRCDDVRLFFLEQAAALLSTYSRAGKPASSRPPPPVPSHLIPNTITVLESLTTMPTVQSEINEWFCAIPAVKASNAAKKRKADEDDPRADGSTGIFDSSSSESEAEPDIIRQLSSQQRKKNLPKLLSLVAHRRVFQDCWFALLSLPIREEDSKRVLIMLHRQVLPHLTEPKRLEDWLVDCADKGGTVGILALNGLFTLMQKHKLEYFGFYTKLYSLLDRSVLHVRYRPRFFRLLEIFMGSLNLSSNLVASFAKRLSRLALSAFPAAIVTVVPFVYNLLKRHPSCMVLIHRSSEGDDYNWSNGASSSPPAALLAFADTASRADPYDANEPDPENTGALDSSLWELAALQKHYLASVSSLAKVFGEAMNKQAYSMEDFLDHSYATLIETELARKITNRPPALAPVPKRQPIRDSFFPHAGGEGTEAEEQDEEEEPVDIVSALWSF</sequence>
<comment type="caution">
    <text evidence="4">The sequence shown here is derived from an EMBL/GenBank/DDBJ whole genome shotgun (WGS) entry which is preliminary data.</text>
</comment>
<reference evidence="4 5" key="1">
    <citation type="submission" date="2019-07" db="EMBL/GenBank/DDBJ databases">
        <title>Rhodotorula toruloides NBRC10032 genome sequencing.</title>
        <authorList>
            <person name="Shida Y."/>
            <person name="Takaku H."/>
            <person name="Ogasawara W."/>
            <person name="Mori K."/>
        </authorList>
    </citation>
    <scope>NUCLEOTIDE SEQUENCE [LARGE SCALE GENOMIC DNA]</scope>
    <source>
        <strain evidence="4 5">NBRC10032</strain>
    </source>
</reference>
<dbReference type="InterPro" id="IPR027193">
    <property type="entry name" value="Noc4"/>
</dbReference>
<dbReference type="PANTHER" id="PTHR12455">
    <property type="entry name" value="NUCLEOLAR COMPLEX PROTEIN 4"/>
    <property type="match status" value="1"/>
</dbReference>
<name>A0A511KB29_RHOTO</name>